<organism evidence="5 6">
    <name type="scientific">Brevibacillus agri</name>
    <dbReference type="NCBI Taxonomy" id="51101"/>
    <lineage>
        <taxon>Bacteria</taxon>
        <taxon>Bacillati</taxon>
        <taxon>Bacillota</taxon>
        <taxon>Bacilli</taxon>
        <taxon>Bacillales</taxon>
        <taxon>Paenibacillaceae</taxon>
        <taxon>Brevibacillus</taxon>
    </lineage>
</organism>
<accession>A0A3M8BD91</accession>
<feature type="region of interest" description="Disordered" evidence="2">
    <location>
        <begin position="1"/>
        <end position="37"/>
    </location>
</feature>
<evidence type="ECO:0000313" key="4">
    <source>
        <dbReference type="EMBL" id="GED27543.1"/>
    </source>
</evidence>
<dbReference type="EMBL" id="RHHN01000006">
    <property type="protein sequence ID" value="RNB61408.1"/>
    <property type="molecule type" value="Genomic_DNA"/>
</dbReference>
<evidence type="ECO:0000256" key="2">
    <source>
        <dbReference type="SAM" id="MobiDB-lite"/>
    </source>
</evidence>
<dbReference type="Pfam" id="PF02805">
    <property type="entry name" value="Ada_Zn_binding"/>
    <property type="match status" value="1"/>
</dbReference>
<dbReference type="InterPro" id="IPR004026">
    <property type="entry name" value="Ada_DNA_repair_Zn-bd"/>
</dbReference>
<dbReference type="GO" id="GO:0008168">
    <property type="term" value="F:methyltransferase activity"/>
    <property type="evidence" value="ECO:0007669"/>
    <property type="project" value="InterPro"/>
</dbReference>
<keyword evidence="1" id="KW-0010">Activator</keyword>
<feature type="domain" description="Ada DNA repair metal-binding" evidence="3">
    <location>
        <begin position="39"/>
        <end position="90"/>
    </location>
</feature>
<keyword evidence="7" id="KW-1185">Reference proteome</keyword>
<evidence type="ECO:0000256" key="1">
    <source>
        <dbReference type="ARBA" id="ARBA00023159"/>
    </source>
</evidence>
<dbReference type="GeneID" id="82808883"/>
<dbReference type="InterPro" id="IPR035451">
    <property type="entry name" value="Ada-like_dom_sf"/>
</dbReference>
<dbReference type="GO" id="GO:0006281">
    <property type="term" value="P:DNA repair"/>
    <property type="evidence" value="ECO:0007669"/>
    <property type="project" value="InterPro"/>
</dbReference>
<dbReference type="Proteomes" id="UP000276178">
    <property type="component" value="Unassembled WGS sequence"/>
</dbReference>
<dbReference type="Gene3D" id="3.40.10.10">
    <property type="entry name" value="DNA Methylphosphotriester Repair Domain"/>
    <property type="match status" value="1"/>
</dbReference>
<dbReference type="OrthoDB" id="9783680at2"/>
<dbReference type="RefSeq" id="WP_007779436.1">
    <property type="nucleotide sequence ID" value="NZ_BJOD01000043.1"/>
</dbReference>
<evidence type="ECO:0000313" key="7">
    <source>
        <dbReference type="Proteomes" id="UP000317180"/>
    </source>
</evidence>
<reference evidence="4 7" key="2">
    <citation type="submission" date="2019-06" db="EMBL/GenBank/DDBJ databases">
        <title>Whole genome shotgun sequence of Brevibacillus agri NBRC 15538.</title>
        <authorList>
            <person name="Hosoyama A."/>
            <person name="Uohara A."/>
            <person name="Ohji S."/>
            <person name="Ichikawa N."/>
        </authorList>
    </citation>
    <scope>NUCLEOTIDE SEQUENCE [LARGE SCALE GENOMIC DNA]</scope>
    <source>
        <strain evidence="4 7">NBRC 15538</strain>
    </source>
</reference>
<dbReference type="GO" id="GO:0006355">
    <property type="term" value="P:regulation of DNA-templated transcription"/>
    <property type="evidence" value="ECO:0007669"/>
    <property type="project" value="InterPro"/>
</dbReference>
<dbReference type="GO" id="GO:0003677">
    <property type="term" value="F:DNA binding"/>
    <property type="evidence" value="ECO:0007669"/>
    <property type="project" value="InterPro"/>
</dbReference>
<evidence type="ECO:0000259" key="3">
    <source>
        <dbReference type="Pfam" id="PF02805"/>
    </source>
</evidence>
<protein>
    <submittedName>
        <fullName evidence="5">Metal-binding protein</fullName>
    </submittedName>
</protein>
<dbReference type="EMBL" id="BJOD01000043">
    <property type="protein sequence ID" value="GED27543.1"/>
    <property type="molecule type" value="Genomic_DNA"/>
</dbReference>
<dbReference type="GO" id="GO:0008270">
    <property type="term" value="F:zinc ion binding"/>
    <property type="evidence" value="ECO:0007669"/>
    <property type="project" value="InterPro"/>
</dbReference>
<proteinExistence type="predicted"/>
<reference evidence="5 6" key="1">
    <citation type="submission" date="2018-10" db="EMBL/GenBank/DDBJ databases">
        <title>Phylogenomics of Brevibacillus.</title>
        <authorList>
            <person name="Dunlap C."/>
        </authorList>
    </citation>
    <scope>NUCLEOTIDE SEQUENCE [LARGE SCALE GENOMIC DNA]</scope>
    <source>
        <strain evidence="5 6">NRRL NRS 1219</strain>
    </source>
</reference>
<dbReference type="AlphaFoldDB" id="A0A3M8BD91"/>
<dbReference type="SUPFAM" id="SSF57884">
    <property type="entry name" value="Ada DNA repair protein, N-terminal domain (N-Ada 10)"/>
    <property type="match status" value="1"/>
</dbReference>
<dbReference type="Proteomes" id="UP000317180">
    <property type="component" value="Unassembled WGS sequence"/>
</dbReference>
<sequence length="116" mass="12718">MHASEKPGASHQQNGLKTYTLLGPDRRPNQSYSRGTLGGYRRRHIYGRLDCPSALRAIAKGGYVAQRVFFADEKTALAAGYRPCAVCLPEKYAQWKAERTTSGLSEAPESGNCETP</sequence>
<evidence type="ECO:0000313" key="5">
    <source>
        <dbReference type="EMBL" id="RNB61408.1"/>
    </source>
</evidence>
<comment type="caution">
    <text evidence="5">The sequence shown here is derived from an EMBL/GenBank/DDBJ whole genome shotgun (WGS) entry which is preliminary data.</text>
</comment>
<name>A0A3M8BD91_9BACL</name>
<gene>
    <name evidence="4" type="ORF">BAG01nite_36450</name>
    <name evidence="5" type="ORF">EB820_00810</name>
</gene>
<evidence type="ECO:0000313" key="6">
    <source>
        <dbReference type="Proteomes" id="UP000276178"/>
    </source>
</evidence>